<evidence type="ECO:0000313" key="2">
    <source>
        <dbReference type="EMBL" id="VDL78772.1"/>
    </source>
</evidence>
<feature type="compositionally biased region" description="Basic and acidic residues" evidence="1">
    <location>
        <begin position="119"/>
        <end position="141"/>
    </location>
</feature>
<proteinExistence type="predicted"/>
<organism evidence="4">
    <name type="scientific">Nippostrongylus brasiliensis</name>
    <name type="common">Rat hookworm</name>
    <dbReference type="NCBI Taxonomy" id="27835"/>
    <lineage>
        <taxon>Eukaryota</taxon>
        <taxon>Metazoa</taxon>
        <taxon>Ecdysozoa</taxon>
        <taxon>Nematoda</taxon>
        <taxon>Chromadorea</taxon>
        <taxon>Rhabditida</taxon>
        <taxon>Rhabditina</taxon>
        <taxon>Rhabditomorpha</taxon>
        <taxon>Strongyloidea</taxon>
        <taxon>Heligmosomidae</taxon>
        <taxon>Nippostrongylus</taxon>
    </lineage>
</organism>
<gene>
    <name evidence="2" type="ORF">NBR_LOCUS15178</name>
</gene>
<evidence type="ECO:0000313" key="3">
    <source>
        <dbReference type="Proteomes" id="UP000271162"/>
    </source>
</evidence>
<feature type="region of interest" description="Disordered" evidence="1">
    <location>
        <begin position="1"/>
        <end position="52"/>
    </location>
</feature>
<keyword evidence="3" id="KW-1185">Reference proteome</keyword>
<feature type="compositionally biased region" description="Polar residues" evidence="1">
    <location>
        <begin position="35"/>
        <end position="46"/>
    </location>
</feature>
<sequence length="162" mass="18639">MADRSAADDFFGIEYMSSQSRAEEPKDEKVRPSPDSISARSPQSVNLEDVPEKDLGQLSGTEFLDRAFFPQLQHDQVPSEISRSEPEPDFFEKEFFGRIGTADKIEATSPLVGPVPRRKTNECRRPLRDALEEGTEDDRRRMDSRRIPFEDRNELVNYVCFH</sequence>
<evidence type="ECO:0000313" key="4">
    <source>
        <dbReference type="WBParaSite" id="NBR_0001517701-mRNA-1"/>
    </source>
</evidence>
<evidence type="ECO:0000256" key="1">
    <source>
        <dbReference type="SAM" id="MobiDB-lite"/>
    </source>
</evidence>
<dbReference type="EMBL" id="UYSL01021627">
    <property type="protein sequence ID" value="VDL78772.1"/>
    <property type="molecule type" value="Genomic_DNA"/>
</dbReference>
<reference evidence="2 3" key="2">
    <citation type="submission" date="2018-11" db="EMBL/GenBank/DDBJ databases">
        <authorList>
            <consortium name="Pathogen Informatics"/>
        </authorList>
    </citation>
    <scope>NUCLEOTIDE SEQUENCE [LARGE SCALE GENOMIC DNA]</scope>
</reference>
<feature type="compositionally biased region" description="Basic and acidic residues" evidence="1">
    <location>
        <begin position="21"/>
        <end position="32"/>
    </location>
</feature>
<feature type="region of interest" description="Disordered" evidence="1">
    <location>
        <begin position="109"/>
        <end position="141"/>
    </location>
</feature>
<dbReference type="Proteomes" id="UP000271162">
    <property type="component" value="Unassembled WGS sequence"/>
</dbReference>
<dbReference type="WBParaSite" id="NBR_0001517701-mRNA-1">
    <property type="protein sequence ID" value="NBR_0001517701-mRNA-1"/>
    <property type="gene ID" value="NBR_0001517701"/>
</dbReference>
<protein>
    <submittedName>
        <fullName evidence="4">Clathrin light chain</fullName>
    </submittedName>
</protein>
<name>A0A0N4YEN8_NIPBR</name>
<dbReference type="AlphaFoldDB" id="A0A0N4YEN8"/>
<reference evidence="4" key="1">
    <citation type="submission" date="2017-02" db="UniProtKB">
        <authorList>
            <consortium name="WormBaseParasite"/>
        </authorList>
    </citation>
    <scope>IDENTIFICATION</scope>
</reference>
<accession>A0A0N4YEN8</accession>